<reference evidence="2" key="1">
    <citation type="journal article" date="2019" name="Sci. Rep.">
        <title>Draft genome of Tanacetum cinerariifolium, the natural source of mosquito coil.</title>
        <authorList>
            <person name="Yamashiro T."/>
            <person name="Shiraishi A."/>
            <person name="Satake H."/>
            <person name="Nakayama K."/>
        </authorList>
    </citation>
    <scope>NUCLEOTIDE SEQUENCE</scope>
</reference>
<feature type="compositionally biased region" description="Pro residues" evidence="1">
    <location>
        <begin position="8"/>
        <end position="22"/>
    </location>
</feature>
<feature type="region of interest" description="Disordered" evidence="1">
    <location>
        <begin position="1"/>
        <end position="26"/>
    </location>
</feature>
<proteinExistence type="predicted"/>
<gene>
    <name evidence="2" type="ORF">Tci_907617</name>
</gene>
<feature type="non-terminal residue" evidence="2">
    <location>
        <position position="1"/>
    </location>
</feature>
<dbReference type="EMBL" id="BKCJ011461395">
    <property type="protein sequence ID" value="GFD35648.1"/>
    <property type="molecule type" value="Genomic_DNA"/>
</dbReference>
<protein>
    <submittedName>
        <fullName evidence="2">Uncharacterized protein</fullName>
    </submittedName>
</protein>
<dbReference type="AlphaFoldDB" id="A0A699VQF3"/>
<sequence length="55" mass="6138">HSITPQEPSSPPQQPHVTPPAPTQGEAFPVTFQHVLDTYFALLRRVEHLEHDNAA</sequence>
<name>A0A699VQF3_TANCI</name>
<accession>A0A699VQF3</accession>
<comment type="caution">
    <text evidence="2">The sequence shown here is derived from an EMBL/GenBank/DDBJ whole genome shotgun (WGS) entry which is preliminary data.</text>
</comment>
<evidence type="ECO:0000256" key="1">
    <source>
        <dbReference type="SAM" id="MobiDB-lite"/>
    </source>
</evidence>
<evidence type="ECO:0000313" key="2">
    <source>
        <dbReference type="EMBL" id="GFD35648.1"/>
    </source>
</evidence>
<organism evidence="2">
    <name type="scientific">Tanacetum cinerariifolium</name>
    <name type="common">Dalmatian daisy</name>
    <name type="synonym">Chrysanthemum cinerariifolium</name>
    <dbReference type="NCBI Taxonomy" id="118510"/>
    <lineage>
        <taxon>Eukaryota</taxon>
        <taxon>Viridiplantae</taxon>
        <taxon>Streptophyta</taxon>
        <taxon>Embryophyta</taxon>
        <taxon>Tracheophyta</taxon>
        <taxon>Spermatophyta</taxon>
        <taxon>Magnoliopsida</taxon>
        <taxon>eudicotyledons</taxon>
        <taxon>Gunneridae</taxon>
        <taxon>Pentapetalae</taxon>
        <taxon>asterids</taxon>
        <taxon>campanulids</taxon>
        <taxon>Asterales</taxon>
        <taxon>Asteraceae</taxon>
        <taxon>Asteroideae</taxon>
        <taxon>Anthemideae</taxon>
        <taxon>Anthemidinae</taxon>
        <taxon>Tanacetum</taxon>
    </lineage>
</organism>